<evidence type="ECO:0000256" key="15">
    <source>
        <dbReference type="ARBA" id="ARBA00023310"/>
    </source>
</evidence>
<keyword evidence="11" id="KW-0653">Protein transport</keyword>
<comment type="caution">
    <text evidence="18">The sequence shown here is derived from an EMBL/GenBank/DDBJ whole genome shotgun (WGS) entry which is preliminary data.</text>
</comment>
<dbReference type="GO" id="GO:0008564">
    <property type="term" value="F:protein-exporting ATPase activity"/>
    <property type="evidence" value="ECO:0007669"/>
    <property type="project" value="UniProtKB-EC"/>
</dbReference>
<dbReference type="InterPro" id="IPR027417">
    <property type="entry name" value="P-loop_NTPase"/>
</dbReference>
<evidence type="ECO:0000256" key="3">
    <source>
        <dbReference type="ARBA" id="ARBA00012473"/>
    </source>
</evidence>
<dbReference type="GO" id="GO:0071973">
    <property type="term" value="P:bacterial-type flagellum-dependent cell motility"/>
    <property type="evidence" value="ECO:0007669"/>
    <property type="project" value="InterPro"/>
</dbReference>
<dbReference type="GO" id="GO:0005524">
    <property type="term" value="F:ATP binding"/>
    <property type="evidence" value="ECO:0007669"/>
    <property type="project" value="UniProtKB-KW"/>
</dbReference>
<comment type="similarity">
    <text evidence="2">Belongs to the ATPase alpha/beta chains family.</text>
</comment>
<keyword evidence="19" id="KW-1185">Reference proteome</keyword>
<comment type="catalytic activity">
    <reaction evidence="16">
        <text>ATP + H2O + cellular proteinSide 1 = ADP + phosphate + cellular proteinSide 2.</text>
        <dbReference type="EC" id="7.4.2.8"/>
    </reaction>
</comment>
<evidence type="ECO:0000256" key="14">
    <source>
        <dbReference type="ARBA" id="ARBA00023225"/>
    </source>
</evidence>
<evidence type="ECO:0000256" key="11">
    <source>
        <dbReference type="ARBA" id="ARBA00022927"/>
    </source>
</evidence>
<evidence type="ECO:0000256" key="1">
    <source>
        <dbReference type="ARBA" id="ARBA00004496"/>
    </source>
</evidence>
<keyword evidence="10" id="KW-0067">ATP-binding</keyword>
<dbReference type="EMBL" id="SOBT01000008">
    <property type="protein sequence ID" value="TDU30763.1"/>
    <property type="molecule type" value="Genomic_DNA"/>
</dbReference>
<dbReference type="Gene3D" id="3.40.50.12240">
    <property type="match status" value="1"/>
</dbReference>
<evidence type="ECO:0000256" key="9">
    <source>
        <dbReference type="ARBA" id="ARBA00022795"/>
    </source>
</evidence>
<dbReference type="CDD" id="cd18114">
    <property type="entry name" value="ATP-synt_flagellum-secretory_path_III_C"/>
    <property type="match status" value="1"/>
</dbReference>
<dbReference type="InterPro" id="IPR003593">
    <property type="entry name" value="AAA+_ATPase"/>
</dbReference>
<keyword evidence="8" id="KW-0375">Hydrogen ion transport</keyword>
<dbReference type="PANTHER" id="PTHR15184:SF81">
    <property type="entry name" value="FLAGELLUM-SPECIFIC ATP SYNTHASE"/>
    <property type="match status" value="1"/>
</dbReference>
<dbReference type="InterPro" id="IPR040627">
    <property type="entry name" value="T3SS_ATPase_C"/>
</dbReference>
<dbReference type="InterPro" id="IPR005714">
    <property type="entry name" value="ATPase_T3SS_FliI/YscN"/>
</dbReference>
<dbReference type="GO" id="GO:0005737">
    <property type="term" value="C:cytoplasm"/>
    <property type="evidence" value="ECO:0007669"/>
    <property type="project" value="UniProtKB-SubCell"/>
</dbReference>
<dbReference type="CDD" id="cd18117">
    <property type="entry name" value="ATP-synt_flagellum-secretory_path_III_N"/>
    <property type="match status" value="1"/>
</dbReference>
<dbReference type="Pfam" id="PF18269">
    <property type="entry name" value="T3SS_ATPase_C"/>
    <property type="match status" value="1"/>
</dbReference>
<dbReference type="GO" id="GO:0030257">
    <property type="term" value="C:type III protein secretion system complex"/>
    <property type="evidence" value="ECO:0007669"/>
    <property type="project" value="InterPro"/>
</dbReference>
<dbReference type="CDD" id="cd01136">
    <property type="entry name" value="ATPase_flagellum-secretory_path_III"/>
    <property type="match status" value="1"/>
</dbReference>
<keyword evidence="7" id="KW-0547">Nucleotide-binding</keyword>
<evidence type="ECO:0000256" key="6">
    <source>
        <dbReference type="ARBA" id="ARBA00022490"/>
    </source>
</evidence>
<dbReference type="AlphaFoldDB" id="A0A4R7P9T0"/>
<evidence type="ECO:0000256" key="5">
    <source>
        <dbReference type="ARBA" id="ARBA00022448"/>
    </source>
</evidence>
<dbReference type="EC" id="7.1.2.2" evidence="3"/>
<keyword evidence="6" id="KW-0963">Cytoplasm</keyword>
<dbReference type="PANTHER" id="PTHR15184">
    <property type="entry name" value="ATP SYNTHASE"/>
    <property type="match status" value="1"/>
</dbReference>
<keyword evidence="12" id="KW-1278">Translocase</keyword>
<evidence type="ECO:0000256" key="12">
    <source>
        <dbReference type="ARBA" id="ARBA00022967"/>
    </source>
</evidence>
<feature type="domain" description="AAA+ ATPase" evidence="17">
    <location>
        <begin position="168"/>
        <end position="351"/>
    </location>
</feature>
<dbReference type="GO" id="GO:0046933">
    <property type="term" value="F:proton-transporting ATP synthase activity, rotational mechanism"/>
    <property type="evidence" value="ECO:0007669"/>
    <property type="project" value="TreeGrafter"/>
</dbReference>
<dbReference type="FunFam" id="3.40.50.12240:FF:000002">
    <property type="entry name" value="Flagellum-specific ATP synthase FliI"/>
    <property type="match status" value="1"/>
</dbReference>
<evidence type="ECO:0000256" key="13">
    <source>
        <dbReference type="ARBA" id="ARBA00023065"/>
    </source>
</evidence>
<keyword evidence="9" id="KW-1005">Bacterial flagellum biogenesis</keyword>
<evidence type="ECO:0000256" key="10">
    <source>
        <dbReference type="ARBA" id="ARBA00022840"/>
    </source>
</evidence>
<protein>
    <recommendedName>
        <fullName evidence="4">Flagellum-specific ATP synthase</fullName>
        <ecNumber evidence="3">7.1.2.2</ecNumber>
    </recommendedName>
</protein>
<keyword evidence="15" id="KW-0066">ATP synthesis</keyword>
<comment type="subcellular location">
    <subcellularLocation>
        <location evidence="1">Cytoplasm</location>
    </subcellularLocation>
</comment>
<dbReference type="NCBIfam" id="TIGR03496">
    <property type="entry name" value="FliI_clade1"/>
    <property type="match status" value="1"/>
</dbReference>
<dbReference type="SUPFAM" id="SSF52540">
    <property type="entry name" value="P-loop containing nucleoside triphosphate hydrolases"/>
    <property type="match status" value="1"/>
</dbReference>
<organism evidence="18 19">
    <name type="scientific">Panacagrimonas perspica</name>
    <dbReference type="NCBI Taxonomy" id="381431"/>
    <lineage>
        <taxon>Bacteria</taxon>
        <taxon>Pseudomonadati</taxon>
        <taxon>Pseudomonadota</taxon>
        <taxon>Gammaproteobacteria</taxon>
        <taxon>Nevskiales</taxon>
        <taxon>Nevskiaceae</taxon>
        <taxon>Panacagrimonas</taxon>
    </lineage>
</organism>
<dbReference type="Pfam" id="PF00006">
    <property type="entry name" value="ATP-synt_ab"/>
    <property type="match status" value="1"/>
</dbReference>
<evidence type="ECO:0000313" key="19">
    <source>
        <dbReference type="Proteomes" id="UP000295341"/>
    </source>
</evidence>
<dbReference type="Proteomes" id="UP000295341">
    <property type="component" value="Unassembled WGS sequence"/>
</dbReference>
<dbReference type="GO" id="GO:0030254">
    <property type="term" value="P:protein secretion by the type III secretion system"/>
    <property type="evidence" value="ECO:0007669"/>
    <property type="project" value="InterPro"/>
</dbReference>
<dbReference type="GO" id="GO:0016887">
    <property type="term" value="F:ATP hydrolysis activity"/>
    <property type="evidence" value="ECO:0007669"/>
    <property type="project" value="InterPro"/>
</dbReference>
<dbReference type="RefSeq" id="WP_133879405.1">
    <property type="nucleotide sequence ID" value="NZ_MWIN01000023.1"/>
</dbReference>
<evidence type="ECO:0000259" key="17">
    <source>
        <dbReference type="SMART" id="SM00382"/>
    </source>
</evidence>
<evidence type="ECO:0000256" key="8">
    <source>
        <dbReference type="ARBA" id="ARBA00022781"/>
    </source>
</evidence>
<gene>
    <name evidence="18" type="ORF">DFR24_0117</name>
</gene>
<dbReference type="InterPro" id="IPR050053">
    <property type="entry name" value="ATPase_alpha/beta_chains"/>
</dbReference>
<dbReference type="InterPro" id="IPR020003">
    <property type="entry name" value="ATPase_a/bsu_AS"/>
</dbReference>
<accession>A0A4R7P9T0</accession>
<reference evidence="18 19" key="1">
    <citation type="submission" date="2019-03" db="EMBL/GenBank/DDBJ databases">
        <title>Genomic Encyclopedia of Type Strains, Phase IV (KMG-IV): sequencing the most valuable type-strain genomes for metagenomic binning, comparative biology and taxonomic classification.</title>
        <authorList>
            <person name="Goeker M."/>
        </authorList>
    </citation>
    <scope>NUCLEOTIDE SEQUENCE [LARGE SCALE GENOMIC DNA]</scope>
    <source>
        <strain evidence="18 19">DSM 26377</strain>
    </source>
</reference>
<evidence type="ECO:0000256" key="16">
    <source>
        <dbReference type="ARBA" id="ARBA00034006"/>
    </source>
</evidence>
<dbReference type="PROSITE" id="PS00152">
    <property type="entry name" value="ATPASE_ALPHA_BETA"/>
    <property type="match status" value="1"/>
</dbReference>
<proteinExistence type="inferred from homology"/>
<keyword evidence="5" id="KW-0813">Transport</keyword>
<sequence length="465" mass="49522">MNAFASIRNARLLRTLEDRTRRAREHDTVVVEGTLKRVVGLTLEAAGLNMQIGGRCRIDAADHSSIEAEVVGFSGDRTFLMPAGDMHGLLPNARVVPLTRRAEFPVGDGLLGRVLDSEGQPLDGLGRLRDITRKSLRATSINPLLREPIREPLDVGVRAINSLLAVGRGQRLGLFAGTGVGKSTLLGMMTRFTQADVVVVGLVGERGREVREFIDKNLGAEGLKRAVIVATPADRPPLQRMRGAWLATSIAEAFRDEGRHVLLLMDSLSRFAQAAREIGLAVGEPPTTRGYPPSVFARLPALVERAGNGMPGGGSITAVYTVLTEGDDPNDPIADTARGILDGHIVLSRSVADAGLYPAVDIEASVSRVATDITTPAQQAAARRFRQLYSAYRQNRDLIAIGAYQKGSDPRVDASIAAWPAMEAFLQQNAEEGAGTVESHARLATLFGPPASGPVPPAAAPAAPR</sequence>
<dbReference type="NCBIfam" id="TIGR01026">
    <property type="entry name" value="fliI_yscN"/>
    <property type="match status" value="1"/>
</dbReference>
<dbReference type="OrthoDB" id="9148544at2"/>
<dbReference type="GO" id="GO:0044780">
    <property type="term" value="P:bacterial-type flagellum assembly"/>
    <property type="evidence" value="ECO:0007669"/>
    <property type="project" value="InterPro"/>
</dbReference>
<keyword evidence="13" id="KW-0406">Ion transport</keyword>
<evidence type="ECO:0000256" key="7">
    <source>
        <dbReference type="ARBA" id="ARBA00022741"/>
    </source>
</evidence>
<dbReference type="InterPro" id="IPR000194">
    <property type="entry name" value="ATPase_F1/V1/A1_a/bsu_nucl-bd"/>
</dbReference>
<evidence type="ECO:0000313" key="18">
    <source>
        <dbReference type="EMBL" id="TDU30763.1"/>
    </source>
</evidence>
<dbReference type="InterPro" id="IPR020005">
    <property type="entry name" value="FliI_clade1"/>
</dbReference>
<keyword evidence="14" id="KW-1006">Bacterial flagellum protein export</keyword>
<evidence type="ECO:0000256" key="4">
    <source>
        <dbReference type="ARBA" id="ARBA00020580"/>
    </source>
</evidence>
<evidence type="ECO:0000256" key="2">
    <source>
        <dbReference type="ARBA" id="ARBA00008936"/>
    </source>
</evidence>
<name>A0A4R7P9T0_9GAMM</name>
<dbReference type="SMART" id="SM00382">
    <property type="entry name" value="AAA"/>
    <property type="match status" value="1"/>
</dbReference>